<dbReference type="EMBL" id="LDPZ01000053">
    <property type="protein sequence ID" value="KTQ85763.1"/>
    <property type="molecule type" value="Genomic_DNA"/>
</dbReference>
<sequence>MTKRFTGRAAPLLAIGTIAAGAFALSRYQSGPDENTMYTSIDQCIEAGFNSAVCHTEYQNALNQHKRTAPRFDTQPTCETSFGAGQCLEVPRQQIGETGSGSVFIPLMTGYLLSSALYQSSGSSYSGGSGGSWSSRSTPIYRDRSGATVRSDPVIGTEKVLPRPANVNTRAVSRGGFGGLSSGRGGSFGG</sequence>
<name>A0A175R408_9HYPH</name>
<evidence type="ECO:0000313" key="3">
    <source>
        <dbReference type="Proteomes" id="UP000078272"/>
    </source>
</evidence>
<accession>A0A175R408</accession>
<proteinExistence type="predicted"/>
<comment type="caution">
    <text evidence="2">The sequence shown here is derived from an EMBL/GenBank/DDBJ whole genome shotgun (WGS) entry which is preliminary data.</text>
</comment>
<reference evidence="2 3" key="1">
    <citation type="journal article" date="2016" name="Front. Microbiol.">
        <title>Genomic Resource of Rice Seed Associated Bacteria.</title>
        <authorList>
            <person name="Midha S."/>
            <person name="Bansal K."/>
            <person name="Sharma S."/>
            <person name="Kumar N."/>
            <person name="Patil P.P."/>
            <person name="Chaudhry V."/>
            <person name="Patil P.B."/>
        </authorList>
    </citation>
    <scope>NUCLEOTIDE SEQUENCE [LARGE SCALE GENOMIC DNA]</scope>
    <source>
        <strain evidence="2 3">NS226</strain>
    </source>
</reference>
<dbReference type="RefSeq" id="WP_058636255.1">
    <property type="nucleotide sequence ID" value="NZ_LDPZ01000053.1"/>
</dbReference>
<dbReference type="InterPro" id="IPR009576">
    <property type="entry name" value="Biofilm_formation_YgiB"/>
</dbReference>
<dbReference type="OrthoDB" id="8160435at2"/>
<dbReference type="AlphaFoldDB" id="A0A175R408"/>
<keyword evidence="1" id="KW-0732">Signal</keyword>
<evidence type="ECO:0000256" key="1">
    <source>
        <dbReference type="SAM" id="SignalP"/>
    </source>
</evidence>
<dbReference type="Pfam" id="PF06693">
    <property type="entry name" value="DUF1190"/>
    <property type="match status" value="1"/>
</dbReference>
<evidence type="ECO:0000313" key="2">
    <source>
        <dbReference type="EMBL" id="KTQ85763.1"/>
    </source>
</evidence>
<protein>
    <submittedName>
        <fullName evidence="2">Membrane protein</fullName>
    </submittedName>
</protein>
<organism evidence="2 3">
    <name type="scientific">Aureimonas ureilytica</name>
    <dbReference type="NCBI Taxonomy" id="401562"/>
    <lineage>
        <taxon>Bacteria</taxon>
        <taxon>Pseudomonadati</taxon>
        <taxon>Pseudomonadota</taxon>
        <taxon>Alphaproteobacteria</taxon>
        <taxon>Hyphomicrobiales</taxon>
        <taxon>Aurantimonadaceae</taxon>
        <taxon>Aureimonas</taxon>
    </lineage>
</organism>
<dbReference type="Proteomes" id="UP000078272">
    <property type="component" value="Unassembled WGS sequence"/>
</dbReference>
<feature type="chain" id="PRO_5008041589" evidence="1">
    <location>
        <begin position="25"/>
        <end position="190"/>
    </location>
</feature>
<feature type="signal peptide" evidence="1">
    <location>
        <begin position="1"/>
        <end position="24"/>
    </location>
</feature>
<dbReference type="PATRIC" id="fig|401562.3.peg.3852"/>
<gene>
    <name evidence="2" type="ORF">NS226_18730</name>
</gene>